<evidence type="ECO:0000313" key="2">
    <source>
        <dbReference type="Proteomes" id="UP000184342"/>
    </source>
</evidence>
<dbReference type="PANTHER" id="PTHR43434:SF20">
    <property type="entry name" value="5'-NUCLEOTIDASE"/>
    <property type="match status" value="1"/>
</dbReference>
<dbReference type="SUPFAM" id="SSF56784">
    <property type="entry name" value="HAD-like"/>
    <property type="match status" value="1"/>
</dbReference>
<proteinExistence type="predicted"/>
<dbReference type="FunFam" id="3.40.50.1000:FF:000022">
    <property type="entry name" value="Phosphoglycolate phosphatase"/>
    <property type="match status" value="1"/>
</dbReference>
<dbReference type="SFLD" id="SFLDG01135">
    <property type="entry name" value="C1.5.6:_HAD__Beta-PGM__Phospha"/>
    <property type="match status" value="1"/>
</dbReference>
<dbReference type="Proteomes" id="UP000184342">
    <property type="component" value="Unassembled WGS sequence"/>
</dbReference>
<sequence>MAGGDPVEIPLEYQIKCEEEPMKYEYLLFDLDGTLTDSGKGITNSVAYALDKFQINVTDKAELNRFVGPPLVDAFMEYYSFSLEEARLATKYYREYFTRKGMFENTVYDGVEEMLHKLKESGRHLLVATSKPEPFSVKILEYFKLSAFFDVIAGSTLYETRVNKAEVIAYALSSAGITEKEKTVMIGDRKHDIIGARKNGIDSIGVLYGYGCREEFEAENVSYIVETVAKLYELIK</sequence>
<dbReference type="Pfam" id="PF13419">
    <property type="entry name" value="HAD_2"/>
    <property type="match status" value="1"/>
</dbReference>
<dbReference type="Gene3D" id="3.40.50.1000">
    <property type="entry name" value="HAD superfamily/HAD-like"/>
    <property type="match status" value="1"/>
</dbReference>
<dbReference type="GO" id="GO:0004713">
    <property type="term" value="F:protein tyrosine kinase activity"/>
    <property type="evidence" value="ECO:0007669"/>
    <property type="project" value="TreeGrafter"/>
</dbReference>
<dbReference type="PANTHER" id="PTHR43434">
    <property type="entry name" value="PHOSPHOGLYCOLATE PHOSPHATASE"/>
    <property type="match status" value="1"/>
</dbReference>
<dbReference type="SFLD" id="SFLDS00003">
    <property type="entry name" value="Haloacid_Dehalogenase"/>
    <property type="match status" value="1"/>
</dbReference>
<dbReference type="InterPro" id="IPR036412">
    <property type="entry name" value="HAD-like_sf"/>
</dbReference>
<dbReference type="SFLD" id="SFLDG01129">
    <property type="entry name" value="C1.5:_HAD__Beta-PGM__Phosphata"/>
    <property type="match status" value="1"/>
</dbReference>
<protein>
    <submittedName>
        <fullName evidence="1">Phosphoglycolate phosphatase</fullName>
    </submittedName>
</protein>
<dbReference type="InterPro" id="IPR041492">
    <property type="entry name" value="HAD_2"/>
</dbReference>
<dbReference type="EMBL" id="FQYT01000015">
    <property type="protein sequence ID" value="SHJ22635.1"/>
    <property type="molecule type" value="Genomic_DNA"/>
</dbReference>
<dbReference type="Gene3D" id="1.10.150.240">
    <property type="entry name" value="Putative phosphatase, domain 2"/>
    <property type="match status" value="1"/>
</dbReference>
<dbReference type="STRING" id="1122934.SAMN02745691_01557"/>
<gene>
    <name evidence="1" type="ORF">SAMN02745691_01557</name>
</gene>
<dbReference type="InterPro" id="IPR023198">
    <property type="entry name" value="PGP-like_dom2"/>
</dbReference>
<evidence type="ECO:0000313" key="1">
    <source>
        <dbReference type="EMBL" id="SHJ22635.1"/>
    </source>
</evidence>
<organism evidence="1 2">
    <name type="scientific">Parasporobacterium paucivorans DSM 15970</name>
    <dbReference type="NCBI Taxonomy" id="1122934"/>
    <lineage>
        <taxon>Bacteria</taxon>
        <taxon>Bacillati</taxon>
        <taxon>Bacillota</taxon>
        <taxon>Clostridia</taxon>
        <taxon>Lachnospirales</taxon>
        <taxon>Lachnospiraceae</taxon>
        <taxon>Parasporobacterium</taxon>
    </lineage>
</organism>
<dbReference type="InterPro" id="IPR023214">
    <property type="entry name" value="HAD_sf"/>
</dbReference>
<name>A0A1M6HKF3_9FIRM</name>
<dbReference type="GO" id="GO:0005829">
    <property type="term" value="C:cytosol"/>
    <property type="evidence" value="ECO:0007669"/>
    <property type="project" value="TreeGrafter"/>
</dbReference>
<accession>A0A1M6HKF3</accession>
<dbReference type="InterPro" id="IPR050155">
    <property type="entry name" value="HAD-like_hydrolase_sf"/>
</dbReference>
<dbReference type="AlphaFoldDB" id="A0A1M6HKF3"/>
<dbReference type="CDD" id="cd04302">
    <property type="entry name" value="HAD_5NT"/>
    <property type="match status" value="1"/>
</dbReference>
<keyword evidence="2" id="KW-1185">Reference proteome</keyword>
<reference evidence="1 2" key="1">
    <citation type="submission" date="2016-11" db="EMBL/GenBank/DDBJ databases">
        <authorList>
            <person name="Jaros S."/>
            <person name="Januszkiewicz K."/>
            <person name="Wedrychowicz H."/>
        </authorList>
    </citation>
    <scope>NUCLEOTIDE SEQUENCE [LARGE SCALE GENOMIC DNA]</scope>
    <source>
        <strain evidence="1 2">DSM 15970</strain>
    </source>
</reference>